<dbReference type="Proteomes" id="UP000730482">
    <property type="component" value="Unassembled WGS sequence"/>
</dbReference>
<keyword evidence="1" id="KW-0732">Signal</keyword>
<name>A0ABS5L4Q0_9ACTN</name>
<feature type="signal peptide" evidence="1">
    <location>
        <begin position="1"/>
        <end position="31"/>
    </location>
</feature>
<proteinExistence type="predicted"/>
<evidence type="ECO:0000256" key="1">
    <source>
        <dbReference type="SAM" id="SignalP"/>
    </source>
</evidence>
<accession>A0ABS5L4Q0</accession>
<sequence length="178" mass="18059">MRHLRPRTRLATALALATTGLLAVPAAGASAAVRSQHSQGSQHLPVQQSNGYDAACGPAADVAAMAMALSLVNIGNVALYTGAGRTGTGCDVISGDGLPIGTDFQVMGMTAANVDNRTDEPVAVYSDLTDDLDAVVGAGTDSDINPVDVNFAAYPQGSTPPPDDRGLIPSAVFHFPKG</sequence>
<evidence type="ECO:0000313" key="2">
    <source>
        <dbReference type="EMBL" id="MBS2553331.1"/>
    </source>
</evidence>
<keyword evidence="3" id="KW-1185">Reference proteome</keyword>
<protein>
    <recommendedName>
        <fullName evidence="4">Secreted protein</fullName>
    </recommendedName>
</protein>
<reference evidence="2 3" key="1">
    <citation type="submission" date="2020-02" db="EMBL/GenBank/DDBJ databases">
        <title>Acidophilic actinobacteria isolated from forest soil.</title>
        <authorList>
            <person name="Golinska P."/>
        </authorList>
    </citation>
    <scope>NUCLEOTIDE SEQUENCE [LARGE SCALE GENOMIC DNA]</scope>
    <source>
        <strain evidence="2 3">NL8</strain>
    </source>
</reference>
<organism evidence="2 3">
    <name type="scientific">Catenulispora pinistramenti</name>
    <dbReference type="NCBI Taxonomy" id="2705254"/>
    <lineage>
        <taxon>Bacteria</taxon>
        <taxon>Bacillati</taxon>
        <taxon>Actinomycetota</taxon>
        <taxon>Actinomycetes</taxon>
        <taxon>Catenulisporales</taxon>
        <taxon>Catenulisporaceae</taxon>
        <taxon>Catenulispora</taxon>
    </lineage>
</organism>
<evidence type="ECO:0008006" key="4">
    <source>
        <dbReference type="Google" id="ProtNLM"/>
    </source>
</evidence>
<dbReference type="RefSeq" id="WP_212019764.1">
    <property type="nucleotide sequence ID" value="NZ_JAAFYZ010000247.1"/>
</dbReference>
<comment type="caution">
    <text evidence="2">The sequence shown here is derived from an EMBL/GenBank/DDBJ whole genome shotgun (WGS) entry which is preliminary data.</text>
</comment>
<gene>
    <name evidence="2" type="ORF">KGQ19_41400</name>
</gene>
<dbReference type="EMBL" id="JAAFYZ010000247">
    <property type="protein sequence ID" value="MBS2553331.1"/>
    <property type="molecule type" value="Genomic_DNA"/>
</dbReference>
<feature type="chain" id="PRO_5046229016" description="Secreted protein" evidence="1">
    <location>
        <begin position="32"/>
        <end position="178"/>
    </location>
</feature>
<evidence type="ECO:0000313" key="3">
    <source>
        <dbReference type="Proteomes" id="UP000730482"/>
    </source>
</evidence>